<feature type="transmembrane region" description="Helical" evidence="14">
    <location>
        <begin position="110"/>
        <end position="128"/>
    </location>
</feature>
<dbReference type="InterPro" id="IPR036890">
    <property type="entry name" value="HATPase_C_sf"/>
</dbReference>
<dbReference type="EC" id="2.7.13.3" evidence="3"/>
<evidence type="ECO:0000256" key="9">
    <source>
        <dbReference type="ARBA" id="ARBA00022777"/>
    </source>
</evidence>
<proteinExistence type="predicted"/>
<dbReference type="InterPro" id="IPR005467">
    <property type="entry name" value="His_kinase_dom"/>
</dbReference>
<evidence type="ECO:0000256" key="2">
    <source>
        <dbReference type="ARBA" id="ARBA00004651"/>
    </source>
</evidence>
<dbReference type="GO" id="GO:0016301">
    <property type="term" value="F:kinase activity"/>
    <property type="evidence" value="ECO:0007669"/>
    <property type="project" value="UniProtKB-KW"/>
</dbReference>
<evidence type="ECO:0000313" key="17">
    <source>
        <dbReference type="EMBL" id="MEQ6353487.1"/>
    </source>
</evidence>
<evidence type="ECO:0000313" key="18">
    <source>
        <dbReference type="Proteomes" id="UP001478862"/>
    </source>
</evidence>
<dbReference type="SUPFAM" id="SSF55874">
    <property type="entry name" value="ATPase domain of HSP90 chaperone/DNA topoisomerase II/histidine kinase"/>
    <property type="match status" value="1"/>
</dbReference>
<reference evidence="17 18" key="1">
    <citation type="submission" date="2024-06" db="EMBL/GenBank/DDBJ databases">
        <title>Lysinibacillus zambalefons sp. nov., a Novel Firmicute Isolated from the Poon Bato Zambales Hyperalkaline Spring.</title>
        <authorList>
            <person name="Aja J.A."/>
            <person name="Lazaro J.E.H."/>
            <person name="Llorin L.D."/>
            <person name="Lim K.R."/>
            <person name="Teodosio J."/>
            <person name="Dalisay D.S."/>
        </authorList>
    </citation>
    <scope>NUCLEOTIDE SEQUENCE [LARGE SCALE GENOMIC DNA]</scope>
    <source>
        <strain evidence="17 18">M3</strain>
    </source>
</reference>
<evidence type="ECO:0000256" key="13">
    <source>
        <dbReference type="ARBA" id="ARBA00023136"/>
    </source>
</evidence>
<dbReference type="CDD" id="cd00082">
    <property type="entry name" value="HisKA"/>
    <property type="match status" value="1"/>
</dbReference>
<evidence type="ECO:0000256" key="14">
    <source>
        <dbReference type="SAM" id="Phobius"/>
    </source>
</evidence>
<evidence type="ECO:0000256" key="4">
    <source>
        <dbReference type="ARBA" id="ARBA00022475"/>
    </source>
</evidence>
<evidence type="ECO:0000256" key="6">
    <source>
        <dbReference type="ARBA" id="ARBA00022679"/>
    </source>
</evidence>
<evidence type="ECO:0000256" key="7">
    <source>
        <dbReference type="ARBA" id="ARBA00022692"/>
    </source>
</evidence>
<dbReference type="InterPro" id="IPR050398">
    <property type="entry name" value="HssS/ArlS-like"/>
</dbReference>
<name>A0ABV1MLU7_9BACI</name>
<dbReference type="PROSITE" id="PS50885">
    <property type="entry name" value="HAMP"/>
    <property type="match status" value="1"/>
</dbReference>
<dbReference type="PANTHER" id="PTHR45528:SF1">
    <property type="entry name" value="SENSOR HISTIDINE KINASE CPXA"/>
    <property type="match status" value="1"/>
</dbReference>
<dbReference type="InterPro" id="IPR003660">
    <property type="entry name" value="HAMP_dom"/>
</dbReference>
<comment type="catalytic activity">
    <reaction evidence="1">
        <text>ATP + protein L-histidine = ADP + protein N-phospho-L-histidine.</text>
        <dbReference type="EC" id="2.7.13.3"/>
    </reaction>
</comment>
<feature type="domain" description="Histidine kinase" evidence="15">
    <location>
        <begin position="198"/>
        <end position="411"/>
    </location>
</feature>
<evidence type="ECO:0000256" key="8">
    <source>
        <dbReference type="ARBA" id="ARBA00022741"/>
    </source>
</evidence>
<dbReference type="SMART" id="SM00388">
    <property type="entry name" value="HisKA"/>
    <property type="match status" value="1"/>
</dbReference>
<evidence type="ECO:0000256" key="11">
    <source>
        <dbReference type="ARBA" id="ARBA00022989"/>
    </source>
</evidence>
<dbReference type="Pfam" id="PF02518">
    <property type="entry name" value="HATPase_c"/>
    <property type="match status" value="1"/>
</dbReference>
<keyword evidence="11 14" id="KW-1133">Transmembrane helix</keyword>
<dbReference type="EMBL" id="JBEGDG010000001">
    <property type="protein sequence ID" value="MEQ6353487.1"/>
    <property type="molecule type" value="Genomic_DNA"/>
</dbReference>
<evidence type="ECO:0000256" key="12">
    <source>
        <dbReference type="ARBA" id="ARBA00023012"/>
    </source>
</evidence>
<dbReference type="PANTHER" id="PTHR45528">
    <property type="entry name" value="SENSOR HISTIDINE KINASE CPXA"/>
    <property type="match status" value="1"/>
</dbReference>
<dbReference type="Proteomes" id="UP001478862">
    <property type="component" value="Unassembled WGS sequence"/>
</dbReference>
<protein>
    <recommendedName>
        <fullName evidence="3">histidine kinase</fullName>
        <ecNumber evidence="3">2.7.13.3</ecNumber>
    </recommendedName>
</protein>
<dbReference type="CDD" id="cd00075">
    <property type="entry name" value="HATPase"/>
    <property type="match status" value="1"/>
</dbReference>
<feature type="transmembrane region" description="Helical" evidence="14">
    <location>
        <begin position="9"/>
        <end position="31"/>
    </location>
</feature>
<gene>
    <name evidence="17" type="ORF">ABNX05_02540</name>
</gene>
<evidence type="ECO:0000256" key="1">
    <source>
        <dbReference type="ARBA" id="ARBA00000085"/>
    </source>
</evidence>
<keyword evidence="13 14" id="KW-0472">Membrane</keyword>
<dbReference type="Gene3D" id="3.30.565.10">
    <property type="entry name" value="Histidine kinase-like ATPase, C-terminal domain"/>
    <property type="match status" value="1"/>
</dbReference>
<comment type="subcellular location">
    <subcellularLocation>
        <location evidence="2">Cell membrane</location>
        <topology evidence="2">Multi-pass membrane protein</topology>
    </subcellularLocation>
</comment>
<keyword evidence="6" id="KW-0808">Transferase</keyword>
<keyword evidence="4" id="KW-1003">Cell membrane</keyword>
<dbReference type="SUPFAM" id="SSF47384">
    <property type="entry name" value="Homodimeric domain of signal transducing histidine kinase"/>
    <property type="match status" value="1"/>
</dbReference>
<dbReference type="RefSeq" id="WP_349658312.1">
    <property type="nucleotide sequence ID" value="NZ_JBEGDG010000001.1"/>
</dbReference>
<organism evidence="17 18">
    <name type="scientific">Lysinibacillus zambalensis</name>
    <dbReference type="NCBI Taxonomy" id="3160866"/>
    <lineage>
        <taxon>Bacteria</taxon>
        <taxon>Bacillati</taxon>
        <taxon>Bacillota</taxon>
        <taxon>Bacilli</taxon>
        <taxon>Bacillales</taxon>
        <taxon>Bacillaceae</taxon>
        <taxon>Lysinibacillus</taxon>
    </lineage>
</organism>
<keyword evidence="5" id="KW-0597">Phosphoprotein</keyword>
<evidence type="ECO:0000256" key="10">
    <source>
        <dbReference type="ARBA" id="ARBA00022840"/>
    </source>
</evidence>
<keyword evidence="9 17" id="KW-0418">Kinase</keyword>
<evidence type="ECO:0000256" key="5">
    <source>
        <dbReference type="ARBA" id="ARBA00022553"/>
    </source>
</evidence>
<keyword evidence="8" id="KW-0547">Nucleotide-binding</keyword>
<dbReference type="InterPro" id="IPR036097">
    <property type="entry name" value="HisK_dim/P_sf"/>
</dbReference>
<dbReference type="Pfam" id="PF00512">
    <property type="entry name" value="HisKA"/>
    <property type="match status" value="1"/>
</dbReference>
<dbReference type="InterPro" id="IPR004358">
    <property type="entry name" value="Sig_transdc_His_kin-like_C"/>
</dbReference>
<dbReference type="Gene3D" id="6.10.340.10">
    <property type="match status" value="1"/>
</dbReference>
<keyword evidence="18" id="KW-1185">Reference proteome</keyword>
<dbReference type="InterPro" id="IPR003594">
    <property type="entry name" value="HATPase_dom"/>
</dbReference>
<dbReference type="Gene3D" id="1.10.287.130">
    <property type="match status" value="1"/>
</dbReference>
<keyword evidence="12" id="KW-0902">Two-component regulatory system</keyword>
<evidence type="ECO:0000259" key="15">
    <source>
        <dbReference type="PROSITE" id="PS50109"/>
    </source>
</evidence>
<evidence type="ECO:0000259" key="16">
    <source>
        <dbReference type="PROSITE" id="PS50885"/>
    </source>
</evidence>
<dbReference type="PRINTS" id="PR00344">
    <property type="entry name" value="BCTRLSENSOR"/>
</dbReference>
<dbReference type="PROSITE" id="PS50109">
    <property type="entry name" value="HIS_KIN"/>
    <property type="match status" value="1"/>
</dbReference>
<dbReference type="SMART" id="SM00387">
    <property type="entry name" value="HATPase_c"/>
    <property type="match status" value="1"/>
</dbReference>
<feature type="domain" description="HAMP" evidence="16">
    <location>
        <begin position="131"/>
        <end position="183"/>
    </location>
</feature>
<keyword evidence="10" id="KW-0067">ATP-binding</keyword>
<comment type="caution">
    <text evidence="17">The sequence shown here is derived from an EMBL/GenBank/DDBJ whole genome shotgun (WGS) entry which is preliminary data.</text>
</comment>
<evidence type="ECO:0000256" key="3">
    <source>
        <dbReference type="ARBA" id="ARBA00012438"/>
    </source>
</evidence>
<sequence>MKNTELKGYMIILVVLFSLFTVYQLIAHQIFYNHLKTDSITAWGEITARLIEQNPENEAEIMKVLTGNSSDSSEYQEKGREIFRQYGLYEDLETKLFPLLNNHIFSFNQTIFWGLICFGFILFLANYMQYKIIFNKIKQLTSTAKKIIDGDYSVSINENKEGDIAKLAVSFRSIKDIIRKNIKDLLGEKEFLGQILQDISHQLKTPLSTISIYNELLLNEDLPRQQQIQLLQNNEVQISRMNVLIQNLLKVAKIDAKAVSFDKESLNLVETIHEVLNRLENIINERNLSIDWDGTEEVVVTHDKLWMQEALMNLLKNAIEHSKPGDTITIQVKDTPIYTELIIQDFGEGITAEDLPHIFNRFYKASTSKKHDSTGIGLALTKAIIEAHQALIKVESEKNVYTKFTITFIKF</sequence>
<dbReference type="InterPro" id="IPR003661">
    <property type="entry name" value="HisK_dim/P_dom"/>
</dbReference>
<accession>A0ABV1MLU7</accession>
<keyword evidence="7 14" id="KW-0812">Transmembrane</keyword>
<dbReference type="CDD" id="cd06225">
    <property type="entry name" value="HAMP"/>
    <property type="match status" value="1"/>
</dbReference>